<dbReference type="PANTHER" id="PTHR21521:SF0">
    <property type="entry name" value="AMUN, ISOFORM A"/>
    <property type="match status" value="1"/>
</dbReference>
<dbReference type="GeneID" id="77731126"/>
<evidence type="ECO:0000313" key="2">
    <source>
        <dbReference type="EMBL" id="KAI9637918.1"/>
    </source>
</evidence>
<proteinExistence type="predicted"/>
<dbReference type="EMBL" id="JAKWFO010000003">
    <property type="protein sequence ID" value="KAI9637918.1"/>
    <property type="molecule type" value="Genomic_DNA"/>
</dbReference>
<evidence type="ECO:0000256" key="1">
    <source>
        <dbReference type="SAM" id="MobiDB-lite"/>
    </source>
</evidence>
<protein>
    <submittedName>
        <fullName evidence="2">Uncharacterized protein</fullName>
    </submittedName>
</protein>
<accession>A0AA38LWK6</accession>
<feature type="region of interest" description="Disordered" evidence="1">
    <location>
        <begin position="1"/>
        <end position="45"/>
    </location>
</feature>
<dbReference type="AlphaFoldDB" id="A0AA38LWK6"/>
<sequence length="236" mass="26079">MPKRRASPAEPSRSKRGKRDSAASEAESGADARDTPKTLAASPERREALLAKYPSCIPSKLAELDEQRFSSTPAAITSRSSNGDRPHMTKDEFVSLVEWKLKHGTFRPALLGMAKQHPPELVVSTTSEAFALLFQTEGGGTIKALKVLTALRGIGPATASLFLSCVNCHVPFFSDEMFRWMMWDEPGGGGWNRKIKYTEKEYKELLGRVEEALSMEGMEGVSAWDLEKIAYILARE</sequence>
<feature type="compositionally biased region" description="Polar residues" evidence="1">
    <location>
        <begin position="69"/>
        <end position="81"/>
    </location>
</feature>
<comment type="caution">
    <text evidence="2">The sequence shown here is derived from an EMBL/GenBank/DDBJ whole genome shotgun (WGS) entry which is preliminary data.</text>
</comment>
<reference evidence="2" key="1">
    <citation type="journal article" date="2022" name="G3 (Bethesda)">
        <title>High quality genome of the basidiomycete yeast Dioszegia hungarica PDD-24b-2 isolated from cloud water.</title>
        <authorList>
            <person name="Jarrige D."/>
            <person name="Haridas S."/>
            <person name="Bleykasten-Grosshans C."/>
            <person name="Joly M."/>
            <person name="Nadalig T."/>
            <person name="Sancelme M."/>
            <person name="Vuilleumier S."/>
            <person name="Grigoriev I.V."/>
            <person name="Amato P."/>
            <person name="Bringel F."/>
        </authorList>
    </citation>
    <scope>NUCLEOTIDE SEQUENCE</scope>
    <source>
        <strain evidence="2">PDD-24b-2</strain>
    </source>
</reference>
<dbReference type="Proteomes" id="UP001164286">
    <property type="component" value="Unassembled WGS sequence"/>
</dbReference>
<dbReference type="RefSeq" id="XP_052947695.1">
    <property type="nucleotide sequence ID" value="XM_053091921.1"/>
</dbReference>
<name>A0AA38LWK6_9TREE</name>
<feature type="region of interest" description="Disordered" evidence="1">
    <location>
        <begin position="68"/>
        <end position="88"/>
    </location>
</feature>
<evidence type="ECO:0000313" key="3">
    <source>
        <dbReference type="Proteomes" id="UP001164286"/>
    </source>
</evidence>
<gene>
    <name evidence="2" type="ORF">MKK02DRAFT_42297</name>
</gene>
<keyword evidence="3" id="KW-1185">Reference proteome</keyword>
<organism evidence="2 3">
    <name type="scientific">Dioszegia hungarica</name>
    <dbReference type="NCBI Taxonomy" id="4972"/>
    <lineage>
        <taxon>Eukaryota</taxon>
        <taxon>Fungi</taxon>
        <taxon>Dikarya</taxon>
        <taxon>Basidiomycota</taxon>
        <taxon>Agaricomycotina</taxon>
        <taxon>Tremellomycetes</taxon>
        <taxon>Tremellales</taxon>
        <taxon>Bulleribasidiaceae</taxon>
        <taxon>Dioszegia</taxon>
    </lineage>
</organism>
<dbReference type="PANTHER" id="PTHR21521">
    <property type="entry name" value="AMUN, ISOFORM A"/>
    <property type="match status" value="1"/>
</dbReference>